<organism evidence="1">
    <name type="scientific">Siphoviridae sp. ctDXu9</name>
    <dbReference type="NCBI Taxonomy" id="2825387"/>
    <lineage>
        <taxon>Viruses</taxon>
        <taxon>Duplodnaviria</taxon>
        <taxon>Heunggongvirae</taxon>
        <taxon>Uroviricota</taxon>
        <taxon>Caudoviricetes</taxon>
    </lineage>
</organism>
<evidence type="ECO:0000313" key="1">
    <source>
        <dbReference type="EMBL" id="DAG04549.1"/>
    </source>
</evidence>
<accession>A0A8S5VCW2</accession>
<dbReference type="EMBL" id="BK016244">
    <property type="protein sequence ID" value="DAG04549.1"/>
    <property type="molecule type" value="Genomic_DNA"/>
</dbReference>
<proteinExistence type="predicted"/>
<reference evidence="1" key="1">
    <citation type="journal article" date="2021" name="Proc. Natl. Acad. Sci. U.S.A.">
        <title>A Catalog of Tens of Thousands of Viruses from Human Metagenomes Reveals Hidden Associations with Chronic Diseases.</title>
        <authorList>
            <person name="Tisza M.J."/>
            <person name="Buck C.B."/>
        </authorList>
    </citation>
    <scope>NUCLEOTIDE SEQUENCE</scope>
    <source>
        <strain evidence="1">CtDXu9</strain>
    </source>
</reference>
<name>A0A8S5VCW2_9CAUD</name>
<sequence length="144" mass="16378">MKIIDKRTEKKEYTFKDLVCGNVFEYSGDIYLKLDTSGEDNNAYNLNTCKFATLSDDAVMPIETELVIRDTKNMTGQNDKTELIGGIIDIFEDFLDKKGVTLEPPKKSYEMELDGSMNANIYGTDYDSISDSLESLLRSWKVIE</sequence>
<protein>
    <submittedName>
        <fullName evidence="1">Uncharacterized protein</fullName>
    </submittedName>
</protein>